<evidence type="ECO:0000256" key="1">
    <source>
        <dbReference type="SAM" id="Phobius"/>
    </source>
</evidence>
<dbReference type="STRING" id="479435.Kfla_2443"/>
<gene>
    <name evidence="2" type="ordered locus">Kfla_2443</name>
</gene>
<organism evidence="2 3">
    <name type="scientific">Kribbella flavida (strain DSM 17836 / JCM 10339 / NBRC 14399)</name>
    <dbReference type="NCBI Taxonomy" id="479435"/>
    <lineage>
        <taxon>Bacteria</taxon>
        <taxon>Bacillati</taxon>
        <taxon>Actinomycetota</taxon>
        <taxon>Actinomycetes</taxon>
        <taxon>Propionibacteriales</taxon>
        <taxon>Kribbellaceae</taxon>
        <taxon>Kribbella</taxon>
    </lineage>
</organism>
<evidence type="ECO:0000313" key="3">
    <source>
        <dbReference type="Proteomes" id="UP000007967"/>
    </source>
</evidence>
<dbReference type="EMBL" id="CP001736">
    <property type="protein sequence ID" value="ADB31517.1"/>
    <property type="molecule type" value="Genomic_DNA"/>
</dbReference>
<protein>
    <submittedName>
        <fullName evidence="2">Uncharacterized protein</fullName>
    </submittedName>
</protein>
<proteinExistence type="predicted"/>
<reference evidence="2 3" key="2">
    <citation type="journal article" date="2010" name="Stand. Genomic Sci.">
        <title>Complete genome sequence of Kribbella flavida type strain (IFO 14399).</title>
        <authorList>
            <person name="Pukall R."/>
            <person name="Lapidus A."/>
            <person name="Glavina Del Rio T."/>
            <person name="Copeland A."/>
            <person name="Tice H."/>
            <person name="Cheng J.-F."/>
            <person name="Lucas S."/>
            <person name="Chen F."/>
            <person name="Nolan M."/>
            <person name="LaButti K."/>
            <person name="Pati A."/>
            <person name="Ivanova N."/>
            <person name="Mavrommatis K."/>
            <person name="Mikhailova N."/>
            <person name="Pitluck S."/>
            <person name="Bruce D."/>
            <person name="Goodwin L."/>
            <person name="Land M."/>
            <person name="Hauser L."/>
            <person name="Chang Y.-J."/>
            <person name="Jeffries C.D."/>
            <person name="Chen A."/>
            <person name="Palaniappan K."/>
            <person name="Chain P."/>
            <person name="Rohde M."/>
            <person name="Goeker M."/>
            <person name="Bristow J."/>
            <person name="Eisen J.A."/>
            <person name="Markowitz V."/>
            <person name="Hugenholtz P."/>
            <person name="Kyrpides N.C."/>
            <person name="Klenk H.-P."/>
            <person name="Brettin T."/>
        </authorList>
    </citation>
    <scope>NUCLEOTIDE SEQUENCE [LARGE SCALE GENOMIC DNA]</scope>
    <source>
        <strain evidence="3">DSM 17836 / JCM 10339 / NBRC 14399</strain>
    </source>
</reference>
<feature type="transmembrane region" description="Helical" evidence="1">
    <location>
        <begin position="47"/>
        <end position="68"/>
    </location>
</feature>
<evidence type="ECO:0000313" key="2">
    <source>
        <dbReference type="EMBL" id="ADB31517.1"/>
    </source>
</evidence>
<keyword evidence="1" id="KW-1133">Transmembrane helix</keyword>
<reference evidence="3" key="1">
    <citation type="submission" date="2009-09" db="EMBL/GenBank/DDBJ databases">
        <title>The complete genome of Kribbella flavida DSM 17836.</title>
        <authorList>
            <consortium name="US DOE Joint Genome Institute (JGI-PGF)"/>
            <person name="Lucas S."/>
            <person name="Copeland A."/>
            <person name="Lapidus A."/>
            <person name="Glavina del Rio T."/>
            <person name="Dalin E."/>
            <person name="Tice H."/>
            <person name="Bruce D."/>
            <person name="Goodwin L."/>
            <person name="Pitluck S."/>
            <person name="Kyrpides N."/>
            <person name="Mavromatis K."/>
            <person name="Ivanova N."/>
            <person name="Saunders E."/>
            <person name="Brettin T."/>
            <person name="Detter J.C."/>
            <person name="Han C."/>
            <person name="Larimer F."/>
            <person name="Land M."/>
            <person name="Hauser L."/>
            <person name="Markowitz V."/>
            <person name="Cheng J.-F."/>
            <person name="Hugenholtz P."/>
            <person name="Woyke T."/>
            <person name="Wu D."/>
            <person name="Pukall R."/>
            <person name="Klenk H.-P."/>
            <person name="Eisen J.A."/>
        </authorList>
    </citation>
    <scope>NUCLEOTIDE SEQUENCE [LARGE SCALE GENOMIC DNA]</scope>
    <source>
        <strain evidence="3">DSM 17836 / JCM 10339 / NBRC 14399</strain>
    </source>
</reference>
<keyword evidence="1" id="KW-0472">Membrane</keyword>
<keyword evidence="3" id="KW-1185">Reference proteome</keyword>
<name>D2PW65_KRIFD</name>
<keyword evidence="1" id="KW-0812">Transmembrane</keyword>
<dbReference type="AlphaFoldDB" id="D2PW65"/>
<accession>D2PW65</accession>
<dbReference type="HOGENOM" id="CLU_1084965_0_0_11"/>
<dbReference type="KEGG" id="kfl:Kfla_2443"/>
<sequence length="256" mass="27138">MSLDQRPSDFDDAELEQAFRRLEAESVSLDSATVVAGGRRRRVRHRIAVGGAAAAATVAVVAGTVAIVPSDRGTEPAIAQQPVTVDAVEAAPVPVIAANQWFKVSAHRWFRHDRTRWQATGAPASETWVHAAVVKAAERSRGWVGPATSGVGRNLESSMLIRGEVQRAVYTVKGDHGTFKHEARVYRLAAMPGWTLAHAEYGAPGPVSKQGLVENLAVGLDAYAADGSRLLHCAYNRPPVKSKAAAIARPPACAAG</sequence>
<dbReference type="Proteomes" id="UP000007967">
    <property type="component" value="Chromosome"/>
</dbReference>
<dbReference type="RefSeq" id="WP_012920073.1">
    <property type="nucleotide sequence ID" value="NC_013729.1"/>
</dbReference>